<dbReference type="InterPro" id="IPR011009">
    <property type="entry name" value="Kinase-like_dom_sf"/>
</dbReference>
<dbReference type="Pfam" id="PF07714">
    <property type="entry name" value="PK_Tyr_Ser-Thr"/>
    <property type="match status" value="1"/>
</dbReference>
<proteinExistence type="predicted"/>
<dbReference type="EMBL" id="BMAW01122754">
    <property type="protein sequence ID" value="GFU00246.1"/>
    <property type="molecule type" value="Genomic_DNA"/>
</dbReference>
<sequence length="171" mass="19530">MITNPNYSKVNNQKEYTILIHHIAREKISFVQTLGEGAFGRVFLGTVDYLTPDEPTTLVAVKTLKDTETEDAKLDFEREAELLANLQHSNIIKFYGVSTDGEALMMIFEYMEHGDLNNFLSDPSHICRNQFRPDVREGDGRVFLALDYLTPDEPTTLVAKQNTELKQKMQN</sequence>
<keyword evidence="8" id="KW-0732">Signal</keyword>
<evidence type="ECO:0000256" key="14">
    <source>
        <dbReference type="ARBA" id="ARBA00022902"/>
    </source>
</evidence>
<keyword evidence="17" id="KW-0829">Tyrosine-protein kinase</keyword>
<name>A0A8X6Q3J6_NEPPI</name>
<keyword evidence="18 22" id="KW-0675">Receptor</keyword>
<evidence type="ECO:0000256" key="7">
    <source>
        <dbReference type="ARBA" id="ARBA00022692"/>
    </source>
</evidence>
<evidence type="ECO:0000256" key="3">
    <source>
        <dbReference type="ARBA" id="ARBA00022473"/>
    </source>
</evidence>
<keyword evidence="13 20" id="KW-0067">ATP-binding</keyword>
<dbReference type="GO" id="GO:0004714">
    <property type="term" value="F:transmembrane receptor protein tyrosine kinase activity"/>
    <property type="evidence" value="ECO:0007669"/>
    <property type="project" value="UniProtKB-EC"/>
</dbReference>
<dbReference type="SUPFAM" id="SSF56112">
    <property type="entry name" value="Protein kinase-like (PK-like)"/>
    <property type="match status" value="1"/>
</dbReference>
<dbReference type="Proteomes" id="UP000887013">
    <property type="component" value="Unassembled WGS sequence"/>
</dbReference>
<dbReference type="GO" id="GO:0051897">
    <property type="term" value="P:positive regulation of phosphatidylinositol 3-kinase/protein kinase B signal transduction"/>
    <property type="evidence" value="ECO:0007669"/>
    <property type="project" value="TreeGrafter"/>
</dbReference>
<keyword evidence="19" id="KW-0325">Glycoprotein</keyword>
<dbReference type="InterPro" id="IPR050122">
    <property type="entry name" value="RTK"/>
</dbReference>
<comment type="subcellular location">
    <subcellularLocation>
        <location evidence="1">Membrane</location>
        <topology evidence="1">Single-pass type I membrane protein</topology>
    </subcellularLocation>
</comment>
<evidence type="ECO:0000256" key="17">
    <source>
        <dbReference type="ARBA" id="ARBA00023137"/>
    </source>
</evidence>
<keyword evidence="7" id="KW-0812">Transmembrane</keyword>
<keyword evidence="3" id="KW-0217">Developmental protein</keyword>
<dbReference type="PANTHER" id="PTHR24416">
    <property type="entry name" value="TYROSINE-PROTEIN KINASE RECEPTOR"/>
    <property type="match status" value="1"/>
</dbReference>
<dbReference type="GO" id="GO:0005524">
    <property type="term" value="F:ATP binding"/>
    <property type="evidence" value="ECO:0007669"/>
    <property type="project" value="UniProtKB-UniRule"/>
</dbReference>
<dbReference type="Gene3D" id="3.30.200.20">
    <property type="entry name" value="Phosphorylase Kinase, domain 1"/>
    <property type="match status" value="1"/>
</dbReference>
<keyword evidence="4" id="KW-0597">Phosphoprotein</keyword>
<dbReference type="GO" id="GO:0043121">
    <property type="term" value="F:neurotrophin binding"/>
    <property type="evidence" value="ECO:0007669"/>
    <property type="project" value="TreeGrafter"/>
</dbReference>
<keyword evidence="11" id="KW-0418">Kinase</keyword>
<organism evidence="22 23">
    <name type="scientific">Nephila pilipes</name>
    <name type="common">Giant wood spider</name>
    <name type="synonym">Nephila maculata</name>
    <dbReference type="NCBI Taxonomy" id="299642"/>
    <lineage>
        <taxon>Eukaryota</taxon>
        <taxon>Metazoa</taxon>
        <taxon>Ecdysozoa</taxon>
        <taxon>Arthropoda</taxon>
        <taxon>Chelicerata</taxon>
        <taxon>Arachnida</taxon>
        <taxon>Araneae</taxon>
        <taxon>Araneomorphae</taxon>
        <taxon>Entelegynae</taxon>
        <taxon>Araneoidea</taxon>
        <taxon>Nephilidae</taxon>
        <taxon>Nephila</taxon>
    </lineage>
</organism>
<dbReference type="PANTHER" id="PTHR24416:SF614">
    <property type="entry name" value="PROTEIN KINASE DOMAIN-CONTAINING PROTEIN"/>
    <property type="match status" value="1"/>
</dbReference>
<dbReference type="GO" id="GO:0030424">
    <property type="term" value="C:axon"/>
    <property type="evidence" value="ECO:0007669"/>
    <property type="project" value="TreeGrafter"/>
</dbReference>
<keyword evidence="9" id="KW-0677">Repeat</keyword>
<dbReference type="PROSITE" id="PS00107">
    <property type="entry name" value="PROTEIN_KINASE_ATP"/>
    <property type="match status" value="1"/>
</dbReference>
<protein>
    <recommendedName>
        <fullName evidence="2">receptor protein-tyrosine kinase</fullName>
        <ecNumber evidence="2">2.7.10.1</ecNumber>
    </recommendedName>
</protein>
<evidence type="ECO:0000256" key="8">
    <source>
        <dbReference type="ARBA" id="ARBA00022729"/>
    </source>
</evidence>
<evidence type="ECO:0000256" key="15">
    <source>
        <dbReference type="ARBA" id="ARBA00022989"/>
    </source>
</evidence>
<evidence type="ECO:0000256" key="12">
    <source>
        <dbReference type="ARBA" id="ARBA00022782"/>
    </source>
</evidence>
<dbReference type="AlphaFoldDB" id="A0A8X6Q3J6"/>
<dbReference type="GO" id="GO:0030154">
    <property type="term" value="P:cell differentiation"/>
    <property type="evidence" value="ECO:0007669"/>
    <property type="project" value="UniProtKB-KW"/>
</dbReference>
<dbReference type="FunFam" id="3.30.200.20:FF:000033">
    <property type="entry name" value="Tyrosine-protein kinase receptor"/>
    <property type="match status" value="1"/>
</dbReference>
<evidence type="ECO:0000256" key="13">
    <source>
        <dbReference type="ARBA" id="ARBA00022840"/>
    </source>
</evidence>
<keyword evidence="5" id="KW-0433">Leucine-rich repeat</keyword>
<dbReference type="GO" id="GO:0043235">
    <property type="term" value="C:receptor complex"/>
    <property type="evidence" value="ECO:0007669"/>
    <property type="project" value="TreeGrafter"/>
</dbReference>
<evidence type="ECO:0000256" key="1">
    <source>
        <dbReference type="ARBA" id="ARBA00004479"/>
    </source>
</evidence>
<evidence type="ECO:0000256" key="2">
    <source>
        <dbReference type="ARBA" id="ARBA00011902"/>
    </source>
</evidence>
<accession>A0A8X6Q3J6</accession>
<dbReference type="InterPro" id="IPR001245">
    <property type="entry name" value="Ser-Thr/Tyr_kinase_cat_dom"/>
</dbReference>
<dbReference type="GO" id="GO:1990090">
    <property type="term" value="P:cellular response to nerve growth factor stimulus"/>
    <property type="evidence" value="ECO:0007669"/>
    <property type="project" value="TreeGrafter"/>
</dbReference>
<gene>
    <name evidence="22" type="primary">NTRK1</name>
    <name evidence="22" type="ORF">NPIL_95911</name>
</gene>
<evidence type="ECO:0000313" key="22">
    <source>
        <dbReference type="EMBL" id="GFU00246.1"/>
    </source>
</evidence>
<evidence type="ECO:0000256" key="6">
    <source>
        <dbReference type="ARBA" id="ARBA00022679"/>
    </source>
</evidence>
<dbReference type="GO" id="GO:0005886">
    <property type="term" value="C:plasma membrane"/>
    <property type="evidence" value="ECO:0007669"/>
    <property type="project" value="TreeGrafter"/>
</dbReference>
<evidence type="ECO:0000259" key="21">
    <source>
        <dbReference type="PROSITE" id="PS50011"/>
    </source>
</evidence>
<dbReference type="EC" id="2.7.10.1" evidence="2"/>
<evidence type="ECO:0000256" key="18">
    <source>
        <dbReference type="ARBA" id="ARBA00023170"/>
    </source>
</evidence>
<dbReference type="OrthoDB" id="3256376at2759"/>
<keyword evidence="12" id="KW-0221">Differentiation</keyword>
<dbReference type="PROSITE" id="PS50011">
    <property type="entry name" value="PROTEIN_KINASE_DOM"/>
    <property type="match status" value="1"/>
</dbReference>
<evidence type="ECO:0000256" key="19">
    <source>
        <dbReference type="ARBA" id="ARBA00023180"/>
    </source>
</evidence>
<keyword evidence="15" id="KW-1133">Transmembrane helix</keyword>
<evidence type="ECO:0000256" key="4">
    <source>
        <dbReference type="ARBA" id="ARBA00022553"/>
    </source>
</evidence>
<comment type="caution">
    <text evidence="22">The sequence shown here is derived from an EMBL/GenBank/DDBJ whole genome shotgun (WGS) entry which is preliminary data.</text>
</comment>
<evidence type="ECO:0000256" key="10">
    <source>
        <dbReference type="ARBA" id="ARBA00022741"/>
    </source>
</evidence>
<feature type="binding site" evidence="20">
    <location>
        <position position="62"/>
    </location>
    <ligand>
        <name>ATP</name>
        <dbReference type="ChEBI" id="CHEBI:30616"/>
    </ligand>
</feature>
<evidence type="ECO:0000256" key="11">
    <source>
        <dbReference type="ARBA" id="ARBA00022777"/>
    </source>
</evidence>
<keyword evidence="6" id="KW-0808">Transferase</keyword>
<evidence type="ECO:0000256" key="5">
    <source>
        <dbReference type="ARBA" id="ARBA00022614"/>
    </source>
</evidence>
<feature type="domain" description="Protein kinase" evidence="21">
    <location>
        <begin position="28"/>
        <end position="171"/>
    </location>
</feature>
<evidence type="ECO:0000256" key="9">
    <source>
        <dbReference type="ARBA" id="ARBA00022737"/>
    </source>
</evidence>
<dbReference type="InterPro" id="IPR000719">
    <property type="entry name" value="Prot_kinase_dom"/>
</dbReference>
<dbReference type="GO" id="GO:0005030">
    <property type="term" value="F:neurotrophin receptor activity"/>
    <property type="evidence" value="ECO:0007669"/>
    <property type="project" value="TreeGrafter"/>
</dbReference>
<keyword evidence="10 20" id="KW-0547">Nucleotide-binding</keyword>
<keyword evidence="16" id="KW-0472">Membrane</keyword>
<keyword evidence="14" id="KW-0524">Neurogenesis</keyword>
<keyword evidence="23" id="KW-1185">Reference proteome</keyword>
<dbReference type="InterPro" id="IPR017441">
    <property type="entry name" value="Protein_kinase_ATP_BS"/>
</dbReference>
<dbReference type="SMART" id="SM00219">
    <property type="entry name" value="TyrKc"/>
    <property type="match status" value="1"/>
</dbReference>
<evidence type="ECO:0000313" key="23">
    <source>
        <dbReference type="Proteomes" id="UP000887013"/>
    </source>
</evidence>
<dbReference type="InterPro" id="IPR020635">
    <property type="entry name" value="Tyr_kinase_cat_dom"/>
</dbReference>
<dbReference type="GO" id="GO:0010976">
    <property type="term" value="P:positive regulation of neuron projection development"/>
    <property type="evidence" value="ECO:0007669"/>
    <property type="project" value="TreeGrafter"/>
</dbReference>
<evidence type="ECO:0000256" key="16">
    <source>
        <dbReference type="ARBA" id="ARBA00023136"/>
    </source>
</evidence>
<dbReference type="GO" id="GO:0007399">
    <property type="term" value="P:nervous system development"/>
    <property type="evidence" value="ECO:0007669"/>
    <property type="project" value="UniProtKB-KW"/>
</dbReference>
<reference evidence="22" key="1">
    <citation type="submission" date="2020-08" db="EMBL/GenBank/DDBJ databases">
        <title>Multicomponent nature underlies the extraordinary mechanical properties of spider dragline silk.</title>
        <authorList>
            <person name="Kono N."/>
            <person name="Nakamura H."/>
            <person name="Mori M."/>
            <person name="Yoshida Y."/>
            <person name="Ohtoshi R."/>
            <person name="Malay A.D."/>
            <person name="Moran D.A.P."/>
            <person name="Tomita M."/>
            <person name="Numata K."/>
            <person name="Arakawa K."/>
        </authorList>
    </citation>
    <scope>NUCLEOTIDE SEQUENCE</scope>
</reference>
<dbReference type="GO" id="GO:0007169">
    <property type="term" value="P:cell surface receptor protein tyrosine kinase signaling pathway"/>
    <property type="evidence" value="ECO:0007669"/>
    <property type="project" value="TreeGrafter"/>
</dbReference>
<evidence type="ECO:0000256" key="20">
    <source>
        <dbReference type="PROSITE-ProRule" id="PRU10141"/>
    </source>
</evidence>